<evidence type="ECO:0000259" key="1">
    <source>
        <dbReference type="Pfam" id="PF04754"/>
    </source>
</evidence>
<dbReference type="Proteomes" id="UP000260991">
    <property type="component" value="Unassembled WGS sequence"/>
</dbReference>
<name>A0A3E2UC34_9FIRM</name>
<protein>
    <submittedName>
        <fullName evidence="2">Transposase</fullName>
    </submittedName>
</protein>
<dbReference type="AlphaFoldDB" id="A0A3E2UC34"/>
<dbReference type="EMBL" id="QVER01000001">
    <property type="protein sequence ID" value="RGB93774.1"/>
    <property type="molecule type" value="Genomic_DNA"/>
</dbReference>
<dbReference type="InterPro" id="IPR006842">
    <property type="entry name" value="Transposase_31"/>
</dbReference>
<feature type="domain" description="Transposase (putative) YhgA-like" evidence="1">
    <location>
        <begin position="76"/>
        <end position="164"/>
    </location>
</feature>
<dbReference type="GO" id="GO:0006310">
    <property type="term" value="P:DNA recombination"/>
    <property type="evidence" value="ECO:0007669"/>
    <property type="project" value="TreeGrafter"/>
</dbReference>
<dbReference type="GO" id="GO:1990238">
    <property type="term" value="F:double-stranded DNA endonuclease activity"/>
    <property type="evidence" value="ECO:0007669"/>
    <property type="project" value="TreeGrafter"/>
</dbReference>
<evidence type="ECO:0000313" key="3">
    <source>
        <dbReference type="Proteomes" id="UP000260991"/>
    </source>
</evidence>
<dbReference type="RefSeq" id="WP_158402076.1">
    <property type="nucleotide sequence ID" value="NZ_QVER01000001.1"/>
</dbReference>
<reference evidence="2 3" key="1">
    <citation type="submission" date="2018-08" db="EMBL/GenBank/DDBJ databases">
        <title>A genome reference for cultivated species of the human gut microbiota.</title>
        <authorList>
            <person name="Zou Y."/>
            <person name="Xue W."/>
            <person name="Luo G."/>
        </authorList>
    </citation>
    <scope>NUCLEOTIDE SEQUENCE [LARGE SCALE GENOMIC DNA]</scope>
    <source>
        <strain evidence="2 3">AF32-8AC</strain>
    </source>
</reference>
<dbReference type="PANTHER" id="PTHR34611:SF2">
    <property type="entry name" value="INACTIVE RECOMBINATION-PROMOTING NUCLEASE-LIKE PROTEIN RPNE-RELATED"/>
    <property type="match status" value="1"/>
</dbReference>
<evidence type="ECO:0000313" key="2">
    <source>
        <dbReference type="EMBL" id="RGB93774.1"/>
    </source>
</evidence>
<dbReference type="Pfam" id="PF04754">
    <property type="entry name" value="Transposase_31"/>
    <property type="match status" value="1"/>
</dbReference>
<dbReference type="PANTHER" id="PTHR34611">
    <property type="match status" value="1"/>
</dbReference>
<organism evidence="2 3">
    <name type="scientific">Faecalibacterium prausnitzii</name>
    <dbReference type="NCBI Taxonomy" id="853"/>
    <lineage>
        <taxon>Bacteria</taxon>
        <taxon>Bacillati</taxon>
        <taxon>Bacillota</taxon>
        <taxon>Clostridia</taxon>
        <taxon>Eubacteriales</taxon>
        <taxon>Oscillospiraceae</taxon>
        <taxon>Faecalibacterium</taxon>
    </lineage>
</organism>
<gene>
    <name evidence="2" type="ORF">DWZ46_00835</name>
</gene>
<accession>A0A3E2UC34</accession>
<proteinExistence type="predicted"/>
<comment type="caution">
    <text evidence="2">The sequence shown here is derived from an EMBL/GenBank/DDBJ whole genome shotgun (WGS) entry which is preliminary data.</text>
</comment>
<sequence>MAQKDTSEKILESYNDVFSDIVNVLLFNGKQVLSADELEDQAPRSYYKADGKIREIERDVAKRWKNGNIRVACIGFENQTASDPNMPLRVMGYDGAEYRAQLLGDSENLYPVVTLVLYFGHDKPWNGPLSLKERLNIPKEFEPYVNDYKINLFQIAYLTHEQVELFQSDFKVVADYFVQKRENGDYIPSSQDLTHVQETLQLLSIMTNDNRFEEAYNTNTDGQKGGPRNMCDVLDKVESRGIAKGIAKGVAKGKAEGEIEGKNQMALLVKKLLDQGRIDDVKRASEDEVYRDQLIKEFGIR</sequence>
<dbReference type="InterPro" id="IPR051699">
    <property type="entry name" value="Rpn/YhgA-like_nuclease"/>
</dbReference>